<evidence type="ECO:0000256" key="1">
    <source>
        <dbReference type="ARBA" id="ARBA00022603"/>
    </source>
</evidence>
<dbReference type="PANTHER" id="PTHR43861:SF1">
    <property type="entry name" value="TRANS-ACONITATE 2-METHYLTRANSFERASE"/>
    <property type="match status" value="1"/>
</dbReference>
<keyword evidence="1 4" id="KW-0489">Methyltransferase</keyword>
<dbReference type="InterPro" id="IPR029063">
    <property type="entry name" value="SAM-dependent_MTases_sf"/>
</dbReference>
<evidence type="ECO:0000259" key="3">
    <source>
        <dbReference type="Pfam" id="PF13649"/>
    </source>
</evidence>
<evidence type="ECO:0000313" key="4">
    <source>
        <dbReference type="EMBL" id="SDU78240.1"/>
    </source>
</evidence>
<dbReference type="CDD" id="cd02440">
    <property type="entry name" value="AdoMet_MTases"/>
    <property type="match status" value="1"/>
</dbReference>
<evidence type="ECO:0000256" key="2">
    <source>
        <dbReference type="ARBA" id="ARBA00022679"/>
    </source>
</evidence>
<name>A0A1H2LB23_9ACTN</name>
<keyword evidence="4" id="KW-0830">Ubiquinone</keyword>
<dbReference type="STRING" id="419479.SAMN04488563_5741"/>
<dbReference type="Gene3D" id="3.40.50.150">
    <property type="entry name" value="Vaccinia Virus protein VP39"/>
    <property type="match status" value="1"/>
</dbReference>
<organism evidence="4 5">
    <name type="scientific">Jiangella alkaliphila</name>
    <dbReference type="NCBI Taxonomy" id="419479"/>
    <lineage>
        <taxon>Bacteria</taxon>
        <taxon>Bacillati</taxon>
        <taxon>Actinomycetota</taxon>
        <taxon>Actinomycetes</taxon>
        <taxon>Jiangellales</taxon>
        <taxon>Jiangellaceae</taxon>
        <taxon>Jiangella</taxon>
    </lineage>
</organism>
<feature type="domain" description="Methyltransferase" evidence="3">
    <location>
        <begin position="63"/>
        <end position="158"/>
    </location>
</feature>
<accession>A0A1H2LB23</accession>
<proteinExistence type="predicted"/>
<dbReference type="GO" id="GO:0032259">
    <property type="term" value="P:methylation"/>
    <property type="evidence" value="ECO:0007669"/>
    <property type="project" value="UniProtKB-KW"/>
</dbReference>
<dbReference type="AlphaFoldDB" id="A0A1H2LB23"/>
<evidence type="ECO:0000313" key="5">
    <source>
        <dbReference type="Proteomes" id="UP000182977"/>
    </source>
</evidence>
<keyword evidence="2" id="KW-0808">Transferase</keyword>
<keyword evidence="5" id="KW-1185">Reference proteome</keyword>
<dbReference type="EMBL" id="LT629791">
    <property type="protein sequence ID" value="SDU78240.1"/>
    <property type="molecule type" value="Genomic_DNA"/>
</dbReference>
<dbReference type="PANTHER" id="PTHR43861">
    <property type="entry name" value="TRANS-ACONITATE 2-METHYLTRANSFERASE-RELATED"/>
    <property type="match status" value="1"/>
</dbReference>
<dbReference type="SUPFAM" id="SSF53335">
    <property type="entry name" value="S-adenosyl-L-methionine-dependent methyltransferases"/>
    <property type="match status" value="1"/>
</dbReference>
<gene>
    <name evidence="4" type="ORF">SAMN04488563_5741</name>
</gene>
<protein>
    <submittedName>
        <fullName evidence="4">Ubiquinone/menaquinone biosynthesis C-methylase UbiE</fullName>
    </submittedName>
</protein>
<dbReference type="GO" id="GO:0008168">
    <property type="term" value="F:methyltransferase activity"/>
    <property type="evidence" value="ECO:0007669"/>
    <property type="project" value="UniProtKB-KW"/>
</dbReference>
<dbReference type="Proteomes" id="UP000182977">
    <property type="component" value="Chromosome I"/>
</dbReference>
<dbReference type="InterPro" id="IPR041698">
    <property type="entry name" value="Methyltransf_25"/>
</dbReference>
<reference evidence="5" key="1">
    <citation type="submission" date="2016-10" db="EMBL/GenBank/DDBJ databases">
        <authorList>
            <person name="Varghese N."/>
            <person name="Submissions S."/>
        </authorList>
    </citation>
    <scope>NUCLEOTIDE SEQUENCE [LARGE SCALE GENOMIC DNA]</scope>
    <source>
        <strain evidence="5">DSM 45079</strain>
    </source>
</reference>
<sequence>MNVMTADGGVGRRPGWLLDEVANAGRENLDRDHVARYDVKEDARASDEVRLCRRLGLTRDSVVVEFGPGTGQFTLAVAPVCARVIAVDVSPAMLAALRSNLAHARLSNVLVVQAGFLTYEHDGPPADLVYSRYALHHLPDFWKAIALSRLASMLRPGGVLRLWDVVYSFDPADAGERLEAWCASADVDAVAGTGDADRWNRADLEEHVRDEHSTFTWLLEPMMLRAGFTIEDATYTDDGIFAQYVLRRRAPISRDRSGR</sequence>
<dbReference type="Pfam" id="PF13649">
    <property type="entry name" value="Methyltransf_25"/>
    <property type="match status" value="1"/>
</dbReference>